<accession>A0A4V2JWA7</accession>
<dbReference type="AlphaFoldDB" id="A0A4V2JWA7"/>
<keyword evidence="1" id="KW-0472">Membrane</keyword>
<dbReference type="VEuPathDB" id="MicrosporidiaDB:CWI38_2420p0030"/>
<keyword evidence="3" id="KW-1185">Reference proteome</keyword>
<sequence length="67" mass="7153">MKRVLFVVYKVVYKFIICYFCGTVTVIRAHKGGGSVLEGVINLGSGVRGLLEGVSNSSSIMLEGVSN</sequence>
<proteinExistence type="predicted"/>
<dbReference type="Proteomes" id="UP000292282">
    <property type="component" value="Unassembled WGS sequence"/>
</dbReference>
<protein>
    <submittedName>
        <fullName evidence="2">Uncharacterized protein</fullName>
    </submittedName>
</protein>
<dbReference type="EMBL" id="PITK01002420">
    <property type="protein sequence ID" value="TBU07302.1"/>
    <property type="molecule type" value="Genomic_DNA"/>
</dbReference>
<evidence type="ECO:0000313" key="2">
    <source>
        <dbReference type="EMBL" id="TBU07302.1"/>
    </source>
</evidence>
<keyword evidence="1" id="KW-1133">Transmembrane helix</keyword>
<gene>
    <name evidence="2" type="ORF">CWI38_2420p0030</name>
</gene>
<evidence type="ECO:0000313" key="3">
    <source>
        <dbReference type="Proteomes" id="UP000292282"/>
    </source>
</evidence>
<name>A0A4V2JWA7_9MICR</name>
<reference evidence="2 3" key="1">
    <citation type="submission" date="2017-12" db="EMBL/GenBank/DDBJ databases">
        <authorList>
            <person name="Pombert J.-F."/>
            <person name="Haag K.L."/>
            <person name="Ebert D."/>
        </authorList>
    </citation>
    <scope>NUCLEOTIDE SEQUENCE [LARGE SCALE GENOMIC DNA]</scope>
    <source>
        <strain evidence="2">IL-G-3</strain>
    </source>
</reference>
<organism evidence="2 3">
    <name type="scientific">Hamiltosporidium tvaerminnensis</name>
    <dbReference type="NCBI Taxonomy" id="1176355"/>
    <lineage>
        <taxon>Eukaryota</taxon>
        <taxon>Fungi</taxon>
        <taxon>Fungi incertae sedis</taxon>
        <taxon>Microsporidia</taxon>
        <taxon>Dubosqiidae</taxon>
        <taxon>Hamiltosporidium</taxon>
    </lineage>
</organism>
<feature type="transmembrane region" description="Helical" evidence="1">
    <location>
        <begin position="6"/>
        <end position="27"/>
    </location>
</feature>
<evidence type="ECO:0000256" key="1">
    <source>
        <dbReference type="SAM" id="Phobius"/>
    </source>
</evidence>
<keyword evidence="1" id="KW-0812">Transmembrane</keyword>
<comment type="caution">
    <text evidence="2">The sequence shown here is derived from an EMBL/GenBank/DDBJ whole genome shotgun (WGS) entry which is preliminary data.</text>
</comment>